<gene>
    <name evidence="1" type="ORF">CO181_00175</name>
</gene>
<name>A0A2M7WZ31_UNCKA</name>
<evidence type="ECO:0000313" key="2">
    <source>
        <dbReference type="Proteomes" id="UP000230538"/>
    </source>
</evidence>
<dbReference type="EMBL" id="PFXB01000005">
    <property type="protein sequence ID" value="PJA38583.1"/>
    <property type="molecule type" value="Genomic_DNA"/>
</dbReference>
<comment type="caution">
    <text evidence="1">The sequence shown here is derived from an EMBL/GenBank/DDBJ whole genome shotgun (WGS) entry which is preliminary data.</text>
</comment>
<organism evidence="1 2">
    <name type="scientific">candidate division WWE3 bacterium CG_4_9_14_3_um_filter_43_9</name>
    <dbReference type="NCBI Taxonomy" id="1975082"/>
    <lineage>
        <taxon>Bacteria</taxon>
        <taxon>Katanobacteria</taxon>
    </lineage>
</organism>
<sequence length="67" mass="7463">MTLLSGRGRVADVESADLADWQPARRQAGAHPPIRRRALTGGKHLTGPDWMQADILFWVCRIISILL</sequence>
<evidence type="ECO:0000313" key="1">
    <source>
        <dbReference type="EMBL" id="PJA38583.1"/>
    </source>
</evidence>
<reference evidence="2" key="1">
    <citation type="submission" date="2017-09" db="EMBL/GenBank/DDBJ databases">
        <title>Depth-based differentiation of microbial function through sediment-hosted aquifers and enrichment of novel symbionts in the deep terrestrial subsurface.</title>
        <authorList>
            <person name="Probst A.J."/>
            <person name="Ladd B."/>
            <person name="Jarett J.K."/>
            <person name="Geller-Mcgrath D.E."/>
            <person name="Sieber C.M.K."/>
            <person name="Emerson J.B."/>
            <person name="Anantharaman K."/>
            <person name="Thomas B.C."/>
            <person name="Malmstrom R."/>
            <person name="Stieglmeier M."/>
            <person name="Klingl A."/>
            <person name="Woyke T."/>
            <person name="Ryan C.M."/>
            <person name="Banfield J.F."/>
        </authorList>
    </citation>
    <scope>NUCLEOTIDE SEQUENCE [LARGE SCALE GENOMIC DNA]</scope>
</reference>
<dbReference type="Proteomes" id="UP000230538">
    <property type="component" value="Unassembled WGS sequence"/>
</dbReference>
<dbReference type="AlphaFoldDB" id="A0A2M7WZ31"/>
<proteinExistence type="predicted"/>
<protein>
    <submittedName>
        <fullName evidence="1">Uncharacterized protein</fullName>
    </submittedName>
</protein>
<accession>A0A2M7WZ31</accession>